<organism evidence="2 3">
    <name type="scientific">Actinocorallia libanotica</name>
    <dbReference type="NCBI Taxonomy" id="46162"/>
    <lineage>
        <taxon>Bacteria</taxon>
        <taxon>Bacillati</taxon>
        <taxon>Actinomycetota</taxon>
        <taxon>Actinomycetes</taxon>
        <taxon>Streptosporangiales</taxon>
        <taxon>Thermomonosporaceae</taxon>
        <taxon>Actinocorallia</taxon>
    </lineage>
</organism>
<gene>
    <name evidence="2" type="ORF">GCM10009550_24960</name>
</gene>
<dbReference type="SUPFAM" id="SSF109854">
    <property type="entry name" value="DinB/YfiT-like putative metalloenzymes"/>
    <property type="match status" value="1"/>
</dbReference>
<evidence type="ECO:0000313" key="2">
    <source>
        <dbReference type="EMBL" id="GAA0948517.1"/>
    </source>
</evidence>
<evidence type="ECO:0000259" key="1">
    <source>
        <dbReference type="Pfam" id="PF11716"/>
    </source>
</evidence>
<name>A0ABN1QWK4_9ACTN</name>
<feature type="domain" description="Mycothiol-dependent maleylpyruvate isomerase metal-binding" evidence="1">
    <location>
        <begin position="22"/>
        <end position="169"/>
    </location>
</feature>
<keyword evidence="3" id="KW-1185">Reference proteome</keyword>
<dbReference type="InterPro" id="IPR017517">
    <property type="entry name" value="Maleyloyr_isom"/>
</dbReference>
<dbReference type="NCBIfam" id="TIGR03083">
    <property type="entry name" value="maleylpyruvate isomerase family mycothiol-dependent enzyme"/>
    <property type="match status" value="1"/>
</dbReference>
<dbReference type="Proteomes" id="UP001500665">
    <property type="component" value="Unassembled WGS sequence"/>
</dbReference>
<dbReference type="InterPro" id="IPR024344">
    <property type="entry name" value="MDMPI_metal-binding"/>
</dbReference>
<dbReference type="Pfam" id="PF11716">
    <property type="entry name" value="MDMPI_N"/>
    <property type="match status" value="1"/>
</dbReference>
<dbReference type="EMBL" id="BAAAHH010000008">
    <property type="protein sequence ID" value="GAA0948517.1"/>
    <property type="molecule type" value="Genomic_DNA"/>
</dbReference>
<proteinExistence type="predicted"/>
<reference evidence="2 3" key="1">
    <citation type="journal article" date="2019" name="Int. J. Syst. Evol. Microbiol.">
        <title>The Global Catalogue of Microorganisms (GCM) 10K type strain sequencing project: providing services to taxonomists for standard genome sequencing and annotation.</title>
        <authorList>
            <consortium name="The Broad Institute Genomics Platform"/>
            <consortium name="The Broad Institute Genome Sequencing Center for Infectious Disease"/>
            <person name="Wu L."/>
            <person name="Ma J."/>
        </authorList>
    </citation>
    <scope>NUCLEOTIDE SEQUENCE [LARGE SCALE GENOMIC DNA]</scope>
    <source>
        <strain evidence="2 3">JCM 10696</strain>
    </source>
</reference>
<accession>A0ABN1QWK4</accession>
<dbReference type="Gene3D" id="1.20.120.450">
    <property type="entry name" value="dinb family like domain"/>
    <property type="match status" value="1"/>
</dbReference>
<comment type="caution">
    <text evidence="2">The sequence shown here is derived from an EMBL/GenBank/DDBJ whole genome shotgun (WGS) entry which is preliminary data.</text>
</comment>
<evidence type="ECO:0000313" key="3">
    <source>
        <dbReference type="Proteomes" id="UP001500665"/>
    </source>
</evidence>
<sequence length="241" mass="26868">MSLRKAGKLMKACQKSMIEAFHDEAENLERVLTTFTRAEWDLPTRCEPWTVRDLVGHLTVVLSWLPAMLTDSAPPRAEVSAADYYRPDDRFSPRTDGVRVALARAKAAAHSDPAVLVEDFAATWRLAHLLCSAEPAPRVVRTRHGDAMLLADFLLTRLVELCLHGLDLADALSRPPWPTPYAARAVEHLLLDGAARPLGWDRPAFLRKATGRLPLTPDETRALTDQGVTWLTLGRPRETRP</sequence>
<dbReference type="InterPro" id="IPR034660">
    <property type="entry name" value="DinB/YfiT-like"/>
</dbReference>
<protein>
    <recommendedName>
        <fullName evidence="1">Mycothiol-dependent maleylpyruvate isomerase metal-binding domain-containing protein</fullName>
    </recommendedName>
</protein>